<evidence type="ECO:0000256" key="6">
    <source>
        <dbReference type="ARBA" id="ARBA00022490"/>
    </source>
</evidence>
<dbReference type="GO" id="GO:0006166">
    <property type="term" value="P:purine ribonucleoside salvage"/>
    <property type="evidence" value="ECO:0007669"/>
    <property type="project" value="UniProtKB-KW"/>
</dbReference>
<dbReference type="Pfam" id="PF00156">
    <property type="entry name" value="Pribosyltran"/>
    <property type="match status" value="1"/>
</dbReference>
<reference evidence="18" key="2">
    <citation type="submission" date="2011-03" db="EMBL/GenBank/DDBJ databases">
        <title>The complete genome of Desulfobacca acetoxidans DSM 11109.</title>
        <authorList>
            <consortium name="US DOE Joint Genome Institute (JGI-PGF)"/>
            <person name="Lucas S."/>
            <person name="Copeland A."/>
            <person name="Lapidus A."/>
            <person name="Bruce D."/>
            <person name="Goodwin L."/>
            <person name="Pitluck S."/>
            <person name="Peters L."/>
            <person name="Kyrpides N."/>
            <person name="Mavromatis K."/>
            <person name="Ivanova N."/>
            <person name="Ovchinnikova G."/>
            <person name="Teshima H."/>
            <person name="Detter J.C."/>
            <person name="Han C."/>
            <person name="Land M."/>
            <person name="Hauser L."/>
            <person name="Markowitz V."/>
            <person name="Cheng J.-F."/>
            <person name="Hugenholtz P."/>
            <person name="Woyke T."/>
            <person name="Wu D."/>
            <person name="Spring S."/>
            <person name="Schueler E."/>
            <person name="Brambilla E."/>
            <person name="Klenk H.-P."/>
            <person name="Eisen J.A."/>
        </authorList>
    </citation>
    <scope>NUCLEOTIDE SEQUENCE [LARGE SCALE GENOMIC DNA]</scope>
    <source>
        <strain evidence="18">ATCC 700848 / DSM 11109 / ASRB2</strain>
    </source>
</reference>
<dbReference type="AlphaFoldDB" id="F2NGE1"/>
<evidence type="ECO:0000256" key="10">
    <source>
        <dbReference type="ARBA" id="ARBA00022726"/>
    </source>
</evidence>
<dbReference type="STRING" id="880072.Desac_0672"/>
<accession>F2NGE1</accession>
<dbReference type="UniPathway" id="UPA00591">
    <property type="reaction ID" value="UER00648"/>
</dbReference>
<dbReference type="GO" id="GO:0000166">
    <property type="term" value="F:nucleotide binding"/>
    <property type="evidence" value="ECO:0007669"/>
    <property type="project" value="UniProtKB-KW"/>
</dbReference>
<reference evidence="17 18" key="1">
    <citation type="journal article" date="2011" name="Stand. Genomic Sci.">
        <title>Complete genome sequence of the acetate-degrading sulfate reducer Desulfobacca acetoxidans type strain (ASRB2).</title>
        <authorList>
            <person name="Goker M."/>
            <person name="Teshima H."/>
            <person name="Lapidus A."/>
            <person name="Nolan M."/>
            <person name="Lucas S."/>
            <person name="Hammon N."/>
            <person name="Deshpande S."/>
            <person name="Cheng J.F."/>
            <person name="Tapia R."/>
            <person name="Han C."/>
            <person name="Goodwin L."/>
            <person name="Pitluck S."/>
            <person name="Huntemann M."/>
            <person name="Liolios K."/>
            <person name="Ivanova N."/>
            <person name="Pagani I."/>
            <person name="Mavromatis K."/>
            <person name="Ovchinikova G."/>
            <person name="Pati A."/>
            <person name="Chen A."/>
            <person name="Palaniappan K."/>
            <person name="Land M."/>
            <person name="Hauser L."/>
            <person name="Brambilla E.M."/>
            <person name="Rohde M."/>
            <person name="Spring S."/>
            <person name="Detter J.C."/>
            <person name="Woyke T."/>
            <person name="Bristow J."/>
            <person name="Eisen J.A."/>
            <person name="Markowitz V."/>
            <person name="Hugenholtz P."/>
            <person name="Kyrpides N.C."/>
            <person name="Klenk H.P."/>
        </authorList>
    </citation>
    <scope>NUCLEOTIDE SEQUENCE [LARGE SCALE GENOMIC DNA]</scope>
    <source>
        <strain evidence="18">ATCC 700848 / DSM 11109 / ASRB2</strain>
    </source>
</reference>
<evidence type="ECO:0000313" key="17">
    <source>
        <dbReference type="EMBL" id="AEB08554.1"/>
    </source>
</evidence>
<organism evidence="17 18">
    <name type="scientific">Desulfobacca acetoxidans (strain ATCC 700848 / DSM 11109 / ASRB2)</name>
    <dbReference type="NCBI Taxonomy" id="880072"/>
    <lineage>
        <taxon>Bacteria</taxon>
        <taxon>Pseudomonadati</taxon>
        <taxon>Thermodesulfobacteriota</taxon>
        <taxon>Desulfobaccia</taxon>
        <taxon>Desulfobaccales</taxon>
        <taxon>Desulfobaccaceae</taxon>
        <taxon>Desulfobacca</taxon>
    </lineage>
</organism>
<dbReference type="InterPro" id="IPR050408">
    <property type="entry name" value="HGPRT"/>
</dbReference>
<dbReference type="HOGENOM" id="CLU_073615_0_0_7"/>
<dbReference type="PANTHER" id="PTHR43340">
    <property type="entry name" value="HYPOXANTHINE-GUANINE PHOSPHORIBOSYLTRANSFERASE"/>
    <property type="match status" value="1"/>
</dbReference>
<dbReference type="Gene3D" id="3.40.50.2020">
    <property type="match status" value="1"/>
</dbReference>
<comment type="cofactor">
    <cofactor evidence="1 15">
        <name>Mg(2+)</name>
        <dbReference type="ChEBI" id="CHEBI:18420"/>
    </cofactor>
</comment>
<dbReference type="InterPro" id="IPR005904">
    <property type="entry name" value="Hxn_phspho_trans"/>
</dbReference>
<sequence length="173" mass="19727">MSPVITPVISRQRIQEQVYDLATRINHDYDNQELVIIGVLKGVFIFLADLVRLLKMPVRIDFVHLSSYGQGSTSSGEVLVRKDVEISLKDQHVLIVEDIVDSGLTMAFLLQHLQTRRPESLKICCLIDKTERRTVSVPLDYVGFSIDQGFLVGYGLDYAEQHRHYPDICKIQL</sequence>
<evidence type="ECO:0000256" key="1">
    <source>
        <dbReference type="ARBA" id="ARBA00001946"/>
    </source>
</evidence>
<dbReference type="GO" id="GO:0006178">
    <property type="term" value="P:guanine salvage"/>
    <property type="evidence" value="ECO:0007669"/>
    <property type="project" value="TreeGrafter"/>
</dbReference>
<dbReference type="GO" id="GO:0032264">
    <property type="term" value="P:IMP salvage"/>
    <property type="evidence" value="ECO:0007669"/>
    <property type="project" value="UniProtKB-UniPathway"/>
</dbReference>
<dbReference type="EC" id="2.4.2.8" evidence="5 15"/>
<dbReference type="FunFam" id="3.40.50.2020:FF:000006">
    <property type="entry name" value="Hypoxanthine phosphoribosyltransferase"/>
    <property type="match status" value="1"/>
</dbReference>
<evidence type="ECO:0000259" key="16">
    <source>
        <dbReference type="Pfam" id="PF00156"/>
    </source>
</evidence>
<evidence type="ECO:0000313" key="18">
    <source>
        <dbReference type="Proteomes" id="UP000000483"/>
    </source>
</evidence>
<dbReference type="PANTHER" id="PTHR43340:SF1">
    <property type="entry name" value="HYPOXANTHINE PHOSPHORIBOSYLTRANSFERASE"/>
    <property type="match status" value="1"/>
</dbReference>
<evidence type="ECO:0000256" key="15">
    <source>
        <dbReference type="RuleBase" id="RU364099"/>
    </source>
</evidence>
<comment type="subcellular location">
    <subcellularLocation>
        <location evidence="2 15">Cytoplasm</location>
    </subcellularLocation>
</comment>
<evidence type="ECO:0000256" key="8">
    <source>
        <dbReference type="ARBA" id="ARBA00022679"/>
    </source>
</evidence>
<name>F2NGE1_DESAR</name>
<dbReference type="GO" id="GO:0046100">
    <property type="term" value="P:hypoxanthine metabolic process"/>
    <property type="evidence" value="ECO:0007669"/>
    <property type="project" value="TreeGrafter"/>
</dbReference>
<keyword evidence="11 15" id="KW-0547">Nucleotide-binding</keyword>
<feature type="domain" description="Phosphoribosyltransferase" evidence="16">
    <location>
        <begin position="14"/>
        <end position="158"/>
    </location>
</feature>
<dbReference type="SUPFAM" id="SSF53271">
    <property type="entry name" value="PRTase-like"/>
    <property type="match status" value="1"/>
</dbReference>
<keyword evidence="18" id="KW-1185">Reference proteome</keyword>
<dbReference type="EMBL" id="CP002629">
    <property type="protein sequence ID" value="AEB08554.1"/>
    <property type="molecule type" value="Genomic_DNA"/>
</dbReference>
<dbReference type="GO" id="GO:0032263">
    <property type="term" value="P:GMP salvage"/>
    <property type="evidence" value="ECO:0007669"/>
    <property type="project" value="TreeGrafter"/>
</dbReference>
<dbReference type="KEGG" id="dao:Desac_0672"/>
<keyword evidence="7 15" id="KW-0328">Glycosyltransferase</keyword>
<dbReference type="GO" id="GO:0000287">
    <property type="term" value="F:magnesium ion binding"/>
    <property type="evidence" value="ECO:0007669"/>
    <property type="project" value="TreeGrafter"/>
</dbReference>
<dbReference type="NCBIfam" id="TIGR01203">
    <property type="entry name" value="HGPRTase"/>
    <property type="match status" value="1"/>
</dbReference>
<proteinExistence type="inferred from homology"/>
<keyword evidence="8 15" id="KW-0808">Transferase</keyword>
<evidence type="ECO:0000256" key="2">
    <source>
        <dbReference type="ARBA" id="ARBA00004496"/>
    </source>
</evidence>
<dbReference type="GO" id="GO:0004422">
    <property type="term" value="F:hypoxanthine phosphoribosyltransferase activity"/>
    <property type="evidence" value="ECO:0007669"/>
    <property type="project" value="InterPro"/>
</dbReference>
<protein>
    <recommendedName>
        <fullName evidence="5 15">Hypoxanthine phosphoribosyltransferase</fullName>
        <ecNumber evidence="5 15">2.4.2.8</ecNumber>
    </recommendedName>
</protein>
<comment type="catalytic activity">
    <reaction evidence="14">
        <text>IMP + diphosphate = hypoxanthine + 5-phospho-alpha-D-ribose 1-diphosphate</text>
        <dbReference type="Rhea" id="RHEA:17973"/>
        <dbReference type="ChEBI" id="CHEBI:17368"/>
        <dbReference type="ChEBI" id="CHEBI:33019"/>
        <dbReference type="ChEBI" id="CHEBI:58017"/>
        <dbReference type="ChEBI" id="CHEBI:58053"/>
        <dbReference type="EC" id="2.4.2.8"/>
    </reaction>
    <physiologicalReaction direction="right-to-left" evidence="14">
        <dbReference type="Rhea" id="RHEA:17975"/>
    </physiologicalReaction>
</comment>
<comment type="similarity">
    <text evidence="4 15">Belongs to the purine/pyrimidine phosphoribosyltransferase family.</text>
</comment>
<dbReference type="eggNOG" id="COG0634">
    <property type="taxonomic scope" value="Bacteria"/>
</dbReference>
<evidence type="ECO:0000256" key="12">
    <source>
        <dbReference type="ARBA" id="ARBA00022842"/>
    </source>
</evidence>
<dbReference type="GO" id="GO:0052657">
    <property type="term" value="F:guanine phosphoribosyltransferase activity"/>
    <property type="evidence" value="ECO:0007669"/>
    <property type="project" value="UniProtKB-ARBA"/>
</dbReference>
<evidence type="ECO:0000256" key="13">
    <source>
        <dbReference type="ARBA" id="ARBA00048811"/>
    </source>
</evidence>
<comment type="pathway">
    <text evidence="3 15">Purine metabolism; IMP biosynthesis via salvage pathway; IMP from hypoxanthine: step 1/1.</text>
</comment>
<keyword evidence="10 15" id="KW-0660">Purine salvage</keyword>
<dbReference type="InterPro" id="IPR000836">
    <property type="entry name" value="PRTase_dom"/>
</dbReference>
<evidence type="ECO:0000256" key="4">
    <source>
        <dbReference type="ARBA" id="ARBA00008391"/>
    </source>
</evidence>
<evidence type="ECO:0000256" key="7">
    <source>
        <dbReference type="ARBA" id="ARBA00022676"/>
    </source>
</evidence>
<keyword evidence="9 15" id="KW-0479">Metal-binding</keyword>
<dbReference type="InterPro" id="IPR029057">
    <property type="entry name" value="PRTase-like"/>
</dbReference>
<dbReference type="RefSeq" id="WP_013705667.1">
    <property type="nucleotide sequence ID" value="NC_015388.1"/>
</dbReference>
<dbReference type="CDD" id="cd06223">
    <property type="entry name" value="PRTases_typeI"/>
    <property type="match status" value="1"/>
</dbReference>
<dbReference type="Proteomes" id="UP000000483">
    <property type="component" value="Chromosome"/>
</dbReference>
<gene>
    <name evidence="17" type="ordered locus">Desac_0672</name>
</gene>
<comment type="catalytic activity">
    <reaction evidence="13">
        <text>GMP + diphosphate = guanine + 5-phospho-alpha-D-ribose 1-diphosphate</text>
        <dbReference type="Rhea" id="RHEA:25424"/>
        <dbReference type="ChEBI" id="CHEBI:16235"/>
        <dbReference type="ChEBI" id="CHEBI:33019"/>
        <dbReference type="ChEBI" id="CHEBI:58017"/>
        <dbReference type="ChEBI" id="CHEBI:58115"/>
        <dbReference type="EC" id="2.4.2.8"/>
    </reaction>
    <physiologicalReaction direction="right-to-left" evidence="13">
        <dbReference type="Rhea" id="RHEA:25426"/>
    </physiologicalReaction>
</comment>
<evidence type="ECO:0000256" key="14">
    <source>
        <dbReference type="ARBA" id="ARBA00049402"/>
    </source>
</evidence>
<evidence type="ECO:0000256" key="3">
    <source>
        <dbReference type="ARBA" id="ARBA00004669"/>
    </source>
</evidence>
<evidence type="ECO:0000256" key="5">
    <source>
        <dbReference type="ARBA" id="ARBA00011895"/>
    </source>
</evidence>
<evidence type="ECO:0000256" key="9">
    <source>
        <dbReference type="ARBA" id="ARBA00022723"/>
    </source>
</evidence>
<keyword evidence="12 15" id="KW-0460">Magnesium</keyword>
<dbReference type="GO" id="GO:0005829">
    <property type="term" value="C:cytosol"/>
    <property type="evidence" value="ECO:0007669"/>
    <property type="project" value="TreeGrafter"/>
</dbReference>
<evidence type="ECO:0000256" key="11">
    <source>
        <dbReference type="ARBA" id="ARBA00022741"/>
    </source>
</evidence>
<keyword evidence="6 15" id="KW-0963">Cytoplasm</keyword>
<dbReference type="OrthoDB" id="9802824at2"/>